<evidence type="ECO:0000313" key="2">
    <source>
        <dbReference type="EMBL" id="RKD33719.1"/>
    </source>
</evidence>
<dbReference type="InterPro" id="IPR011051">
    <property type="entry name" value="RmlC_Cupin_sf"/>
</dbReference>
<dbReference type="PANTHER" id="PTHR37694">
    <property type="entry name" value="SLR8022 PROTEIN"/>
    <property type="match status" value="1"/>
</dbReference>
<dbReference type="Gene3D" id="2.60.120.10">
    <property type="entry name" value="Jelly Rolls"/>
    <property type="match status" value="1"/>
</dbReference>
<dbReference type="AlphaFoldDB" id="A0A419T8E3"/>
<dbReference type="EMBL" id="MCIA01000006">
    <property type="protein sequence ID" value="RKD33719.1"/>
    <property type="molecule type" value="Genomic_DNA"/>
</dbReference>
<evidence type="ECO:0000259" key="1">
    <source>
        <dbReference type="Pfam" id="PF07883"/>
    </source>
</evidence>
<protein>
    <recommendedName>
        <fullName evidence="1">Cupin type-2 domain-containing protein</fullName>
    </recommendedName>
</protein>
<evidence type="ECO:0000313" key="3">
    <source>
        <dbReference type="Proteomes" id="UP000284277"/>
    </source>
</evidence>
<sequence>MSGKDYIKNVDKACVHTLSQLIGYQDNKVASMTLVQRDLFTTTIMAMDKGTGVGPHACEGDAMVIALEGEGDVMIGEELHLLKQGECIVMPADIPHRVRGERDKFKMMLIVSKPELSNQEK</sequence>
<accession>A0A419T8E3</accession>
<dbReference type="SUPFAM" id="SSF51182">
    <property type="entry name" value="RmlC-like cupins"/>
    <property type="match status" value="1"/>
</dbReference>
<proteinExistence type="predicted"/>
<reference evidence="2 3" key="1">
    <citation type="submission" date="2016-08" db="EMBL/GenBank/DDBJ databases">
        <title>A new outlook on sporulation: Clostridium algidixylanolyticum.</title>
        <authorList>
            <person name="Poppleton D.I."/>
            <person name="Gribaldo S."/>
        </authorList>
    </citation>
    <scope>NUCLEOTIDE SEQUENCE [LARGE SCALE GENOMIC DNA]</scope>
    <source>
        <strain evidence="2 3">SPL73</strain>
    </source>
</reference>
<dbReference type="InterPro" id="IPR014710">
    <property type="entry name" value="RmlC-like_jellyroll"/>
</dbReference>
<comment type="caution">
    <text evidence="2">The sequence shown here is derived from an EMBL/GenBank/DDBJ whole genome shotgun (WGS) entry which is preliminary data.</text>
</comment>
<keyword evidence="3" id="KW-1185">Reference proteome</keyword>
<name>A0A419T8E3_9FIRM</name>
<feature type="domain" description="Cupin type-2" evidence="1">
    <location>
        <begin position="44"/>
        <end position="110"/>
    </location>
</feature>
<dbReference type="InterPro" id="IPR013096">
    <property type="entry name" value="Cupin_2"/>
</dbReference>
<dbReference type="Proteomes" id="UP000284277">
    <property type="component" value="Unassembled WGS sequence"/>
</dbReference>
<gene>
    <name evidence="2" type="ORF">BET01_13650</name>
</gene>
<dbReference type="PANTHER" id="PTHR37694:SF1">
    <property type="entry name" value="SLR8022 PROTEIN"/>
    <property type="match status" value="1"/>
</dbReference>
<dbReference type="CDD" id="cd02230">
    <property type="entry name" value="cupin_HP0902-like"/>
    <property type="match status" value="1"/>
</dbReference>
<organism evidence="2 3">
    <name type="scientific">Lacrimispora algidixylanolytica</name>
    <dbReference type="NCBI Taxonomy" id="94868"/>
    <lineage>
        <taxon>Bacteria</taxon>
        <taxon>Bacillati</taxon>
        <taxon>Bacillota</taxon>
        <taxon>Clostridia</taxon>
        <taxon>Lachnospirales</taxon>
        <taxon>Lachnospiraceae</taxon>
        <taxon>Lacrimispora</taxon>
    </lineage>
</organism>
<dbReference type="Pfam" id="PF07883">
    <property type="entry name" value="Cupin_2"/>
    <property type="match status" value="1"/>
</dbReference>